<evidence type="ECO:0000313" key="2">
    <source>
        <dbReference type="EMBL" id="MFC6836367.1"/>
    </source>
</evidence>
<keyword evidence="3" id="KW-1185">Reference proteome</keyword>
<evidence type="ECO:0000259" key="1">
    <source>
        <dbReference type="Pfam" id="PF26479"/>
    </source>
</evidence>
<organism evidence="2 3">
    <name type="scientific">Halomarina ordinaria</name>
    <dbReference type="NCBI Taxonomy" id="3033939"/>
    <lineage>
        <taxon>Archaea</taxon>
        <taxon>Methanobacteriati</taxon>
        <taxon>Methanobacteriota</taxon>
        <taxon>Stenosarchaea group</taxon>
        <taxon>Halobacteria</taxon>
        <taxon>Halobacteriales</taxon>
        <taxon>Natronomonadaceae</taxon>
        <taxon>Halomarina</taxon>
    </lineage>
</organism>
<comment type="caution">
    <text evidence="2">The sequence shown here is derived from an EMBL/GenBank/DDBJ whole genome shotgun (WGS) entry which is preliminary data.</text>
</comment>
<protein>
    <recommendedName>
        <fullName evidence="1">DUF8152 domain-containing protein</fullName>
    </recommendedName>
</protein>
<feature type="domain" description="DUF8152" evidence="1">
    <location>
        <begin position="13"/>
        <end position="90"/>
    </location>
</feature>
<dbReference type="EMBL" id="JBHSXM010000001">
    <property type="protein sequence ID" value="MFC6836367.1"/>
    <property type="molecule type" value="Genomic_DNA"/>
</dbReference>
<dbReference type="Pfam" id="PF26479">
    <property type="entry name" value="DUF8152"/>
    <property type="match status" value="1"/>
</dbReference>
<accession>A0ABD5UAW8</accession>
<name>A0ABD5UAW8_9EURY</name>
<dbReference type="AlphaFoldDB" id="A0ABD5UAW8"/>
<dbReference type="InterPro" id="IPR058465">
    <property type="entry name" value="DUF8152"/>
</dbReference>
<evidence type="ECO:0000313" key="3">
    <source>
        <dbReference type="Proteomes" id="UP001596406"/>
    </source>
</evidence>
<gene>
    <name evidence="2" type="ORF">ACFQHK_07585</name>
</gene>
<dbReference type="RefSeq" id="WP_304448053.1">
    <property type="nucleotide sequence ID" value="NZ_JARRAH010000001.1"/>
</dbReference>
<dbReference type="Proteomes" id="UP001596406">
    <property type="component" value="Unassembled WGS sequence"/>
</dbReference>
<sequence length="95" mass="10171">MTDDPDDPDDRPLARVHAHLAATADLPLDPTANRWLGEATAVARDVADGDAPRAAVETRVEQLRMLLSHVEGTGHPEGDAHVAAARDLLDSFDLD</sequence>
<proteinExistence type="predicted"/>
<reference evidence="2 3" key="1">
    <citation type="journal article" date="2019" name="Int. J. Syst. Evol. Microbiol.">
        <title>The Global Catalogue of Microorganisms (GCM) 10K type strain sequencing project: providing services to taxonomists for standard genome sequencing and annotation.</title>
        <authorList>
            <consortium name="The Broad Institute Genomics Platform"/>
            <consortium name="The Broad Institute Genome Sequencing Center for Infectious Disease"/>
            <person name="Wu L."/>
            <person name="Ma J."/>
        </authorList>
    </citation>
    <scope>NUCLEOTIDE SEQUENCE [LARGE SCALE GENOMIC DNA]</scope>
    <source>
        <strain evidence="2 3">PSRA2</strain>
    </source>
</reference>